<protein>
    <submittedName>
        <fullName evidence="2">Uncharacterized protein</fullName>
    </submittedName>
</protein>
<feature type="compositionally biased region" description="Pro residues" evidence="1">
    <location>
        <begin position="214"/>
        <end position="223"/>
    </location>
</feature>
<name>A0A2J7QDV6_9NEOP</name>
<feature type="compositionally biased region" description="Basic and acidic residues" evidence="1">
    <location>
        <begin position="704"/>
        <end position="726"/>
    </location>
</feature>
<feature type="compositionally biased region" description="Basic and acidic residues" evidence="1">
    <location>
        <begin position="529"/>
        <end position="567"/>
    </location>
</feature>
<evidence type="ECO:0000313" key="2">
    <source>
        <dbReference type="EMBL" id="PNF26765.1"/>
    </source>
</evidence>
<dbReference type="EMBL" id="NEVH01015630">
    <property type="protein sequence ID" value="PNF26765.1"/>
    <property type="molecule type" value="Genomic_DNA"/>
</dbReference>
<feature type="region of interest" description="Disordered" evidence="1">
    <location>
        <begin position="524"/>
        <end position="827"/>
    </location>
</feature>
<dbReference type="Proteomes" id="UP000235965">
    <property type="component" value="Unassembled WGS sequence"/>
</dbReference>
<evidence type="ECO:0000313" key="3">
    <source>
        <dbReference type="Proteomes" id="UP000235965"/>
    </source>
</evidence>
<dbReference type="AlphaFoldDB" id="A0A2J7QDV6"/>
<reference evidence="2 3" key="1">
    <citation type="submission" date="2017-12" db="EMBL/GenBank/DDBJ databases">
        <title>Hemimetabolous genomes reveal molecular basis of termite eusociality.</title>
        <authorList>
            <person name="Harrison M.C."/>
            <person name="Jongepier E."/>
            <person name="Robertson H.M."/>
            <person name="Arning N."/>
            <person name="Bitard-Feildel T."/>
            <person name="Chao H."/>
            <person name="Childers C.P."/>
            <person name="Dinh H."/>
            <person name="Doddapaneni H."/>
            <person name="Dugan S."/>
            <person name="Gowin J."/>
            <person name="Greiner C."/>
            <person name="Han Y."/>
            <person name="Hu H."/>
            <person name="Hughes D.S.T."/>
            <person name="Huylmans A.-K."/>
            <person name="Kemena C."/>
            <person name="Kremer L.P.M."/>
            <person name="Lee S.L."/>
            <person name="Lopez-Ezquerra A."/>
            <person name="Mallet L."/>
            <person name="Monroy-Kuhn J.M."/>
            <person name="Moser A."/>
            <person name="Murali S.C."/>
            <person name="Muzny D.M."/>
            <person name="Otani S."/>
            <person name="Piulachs M.-D."/>
            <person name="Poelchau M."/>
            <person name="Qu J."/>
            <person name="Schaub F."/>
            <person name="Wada-Katsumata A."/>
            <person name="Worley K.C."/>
            <person name="Xie Q."/>
            <person name="Ylla G."/>
            <person name="Poulsen M."/>
            <person name="Gibbs R.A."/>
            <person name="Schal C."/>
            <person name="Richards S."/>
            <person name="Belles X."/>
            <person name="Korb J."/>
            <person name="Bornberg-Bauer E."/>
        </authorList>
    </citation>
    <scope>NUCLEOTIDE SEQUENCE [LARGE SCALE GENOMIC DNA]</scope>
    <source>
        <tissue evidence="2">Whole body</tissue>
    </source>
</reference>
<evidence type="ECO:0000256" key="1">
    <source>
        <dbReference type="SAM" id="MobiDB-lite"/>
    </source>
</evidence>
<organism evidence="2 3">
    <name type="scientific">Cryptotermes secundus</name>
    <dbReference type="NCBI Taxonomy" id="105785"/>
    <lineage>
        <taxon>Eukaryota</taxon>
        <taxon>Metazoa</taxon>
        <taxon>Ecdysozoa</taxon>
        <taxon>Arthropoda</taxon>
        <taxon>Hexapoda</taxon>
        <taxon>Insecta</taxon>
        <taxon>Pterygota</taxon>
        <taxon>Neoptera</taxon>
        <taxon>Polyneoptera</taxon>
        <taxon>Dictyoptera</taxon>
        <taxon>Blattodea</taxon>
        <taxon>Blattoidea</taxon>
        <taxon>Termitoidae</taxon>
        <taxon>Kalotermitidae</taxon>
        <taxon>Cryptotermitinae</taxon>
        <taxon>Cryptotermes</taxon>
    </lineage>
</organism>
<feature type="region of interest" description="Disordered" evidence="1">
    <location>
        <begin position="436"/>
        <end position="509"/>
    </location>
</feature>
<accession>A0A2J7QDV6</accession>
<dbReference type="OrthoDB" id="1742084at2759"/>
<keyword evidence="3" id="KW-1185">Reference proteome</keyword>
<feature type="region of interest" description="Disordered" evidence="1">
    <location>
        <begin position="210"/>
        <end position="246"/>
    </location>
</feature>
<feature type="compositionally biased region" description="Basic and acidic residues" evidence="1">
    <location>
        <begin position="579"/>
        <end position="590"/>
    </location>
</feature>
<feature type="region of interest" description="Disordered" evidence="1">
    <location>
        <begin position="1"/>
        <end position="126"/>
    </location>
</feature>
<feature type="compositionally biased region" description="Basic and acidic residues" evidence="1">
    <location>
        <begin position="7"/>
        <end position="37"/>
    </location>
</feature>
<feature type="compositionally biased region" description="Low complexity" evidence="1">
    <location>
        <begin position="102"/>
        <end position="124"/>
    </location>
</feature>
<dbReference type="FunCoup" id="A0A2J7QDV6">
    <property type="interactions" value="1751"/>
</dbReference>
<dbReference type="STRING" id="105785.A0A2J7QDV6"/>
<feature type="compositionally biased region" description="Basic and acidic residues" evidence="1">
    <location>
        <begin position="458"/>
        <end position="469"/>
    </location>
</feature>
<proteinExistence type="predicted"/>
<comment type="caution">
    <text evidence="2">The sequence shown here is derived from an EMBL/GenBank/DDBJ whole genome shotgun (WGS) entry which is preliminary data.</text>
</comment>
<feature type="compositionally biased region" description="Basic and acidic residues" evidence="1">
    <location>
        <begin position="436"/>
        <end position="446"/>
    </location>
</feature>
<feature type="compositionally biased region" description="Low complexity" evidence="1">
    <location>
        <begin position="62"/>
        <end position="74"/>
    </location>
</feature>
<feature type="compositionally biased region" description="Basic and acidic residues" evidence="1">
    <location>
        <begin position="673"/>
        <end position="692"/>
    </location>
</feature>
<sequence>MCQQIEQEEKQKERDTEAHKRWLQERQEKKIELERAWKPPVTPASPHRKKIQRGPGGNRRNSSQSEPSSEADSAMDSPLSEPLNVDVIGDESTEVSAEVKQAAPTPTSPLLTSLLKSPSPAPTAQSSILHSAITANHRAGSNNPTIASLLHSSPGIPAPGVLSVAPPPVTVSSSLKNLVTSAIGAAGAEDTPKPPSASPAAGAPTLSMLLELPPSLPGKPLPELPVSSVAKPPYQHLPPSTNKAAGEVCHPQHQEMRVRREVGTDEPVEVVEVEQNSDTVTVPNLRDQVVGLEVVVEPQDVGTLRPPHEPSQKLIDEELEAVSQAIADVEKMEREEQANRKALLEAKSHSDTKEADEILFPSKNILEGVKMLVEVPAMVETSEPEPQTVAEVIEVPAPGPSAGDLDIIIVDSSALGGQEEVLPDTERQMVEVILDGKSEHGKKQDIASEGAASSDPQETLKDSGEKVTVESEPQDSLTENKQDDSSSTCDPDSAGVSEIVTAEYDVDRDLGMDEASRIEIVAIEIPTSKAEEKEISKRDRNEQLDKEKEQSIKREGNEMVVEKDNKQETPASDRAVNSGERKDSVDRCAATKDSVSAVDSEGQCLENSEVKKDTVKSDMEKEIAGENLEDEVEENVEREGAAGNETVDEQCEKQQEDLPTAEPKEGSVNQPNETKKQDTEGEELMTKVHDVTEIGEAVDEDDSRAESSEDEKKIDKKAWSADHGEEAVLENASPLASVTGGKTWKGEEDDDEEVGDKKEKGASDGPKQLPDKIAATQKVTVRADTPSTEDDKTNDAVEPPRSNRRRGATATPVDSVPNSPAAPVTDEDREYRAWKKSIMLLYGRLATHKYASLFLRPITDDQAPGYSSIVHSWLQMINNQNATAVSSYAAVLYYT</sequence>
<feature type="compositionally biased region" description="Basic and acidic residues" evidence="1">
    <location>
        <begin position="608"/>
        <end position="624"/>
    </location>
</feature>
<gene>
    <name evidence="2" type="ORF">B7P43_G18293</name>
</gene>
<dbReference type="InParanoid" id="A0A2J7QDV6"/>